<dbReference type="SUPFAM" id="SSF52833">
    <property type="entry name" value="Thioredoxin-like"/>
    <property type="match status" value="1"/>
</dbReference>
<organism evidence="1 2">
    <name type="scientific">Antricoccus suffuscus</name>
    <dbReference type="NCBI Taxonomy" id="1629062"/>
    <lineage>
        <taxon>Bacteria</taxon>
        <taxon>Bacillati</taxon>
        <taxon>Actinomycetota</taxon>
        <taxon>Actinomycetes</taxon>
        <taxon>Geodermatophilales</taxon>
        <taxon>Antricoccaceae</taxon>
        <taxon>Antricoccus</taxon>
    </lineage>
</organism>
<dbReference type="AlphaFoldDB" id="A0A2T0ZRT8"/>
<evidence type="ECO:0000313" key="1">
    <source>
        <dbReference type="EMBL" id="PRZ39072.1"/>
    </source>
</evidence>
<comment type="caution">
    <text evidence="1">The sequence shown here is derived from an EMBL/GenBank/DDBJ whole genome shotgun (WGS) entry which is preliminary data.</text>
</comment>
<protein>
    <submittedName>
        <fullName evidence="1">Glutaredoxin</fullName>
    </submittedName>
</protein>
<proteinExistence type="predicted"/>
<dbReference type="EMBL" id="PVUE01000019">
    <property type="protein sequence ID" value="PRZ39072.1"/>
    <property type="molecule type" value="Genomic_DNA"/>
</dbReference>
<reference evidence="1 2" key="1">
    <citation type="submission" date="2018-03" db="EMBL/GenBank/DDBJ databases">
        <title>Genomic Encyclopedia of Archaeal and Bacterial Type Strains, Phase II (KMG-II): from individual species to whole genera.</title>
        <authorList>
            <person name="Goeker M."/>
        </authorList>
    </citation>
    <scope>NUCLEOTIDE SEQUENCE [LARGE SCALE GENOMIC DNA]</scope>
    <source>
        <strain evidence="1 2">DSM 100065</strain>
    </source>
</reference>
<dbReference type="RefSeq" id="WP_106350474.1">
    <property type="nucleotide sequence ID" value="NZ_PVUE01000019.1"/>
</dbReference>
<accession>A0A2T0ZRT8</accession>
<name>A0A2T0ZRT8_9ACTN</name>
<evidence type="ECO:0000313" key="2">
    <source>
        <dbReference type="Proteomes" id="UP000237752"/>
    </source>
</evidence>
<sequence length="81" mass="9191">MRPTVELMVRADCHLCAVAREVLERVLPSYGLTASYVDIDRDPELRAEYGDRVPVTLINGKEHGYFDVDEKRLRASLDALT</sequence>
<dbReference type="Proteomes" id="UP000237752">
    <property type="component" value="Unassembled WGS sequence"/>
</dbReference>
<dbReference type="Pfam" id="PF05768">
    <property type="entry name" value="Glrx-like"/>
    <property type="match status" value="1"/>
</dbReference>
<gene>
    <name evidence="1" type="ORF">CLV47_11918</name>
</gene>
<dbReference type="InterPro" id="IPR036249">
    <property type="entry name" value="Thioredoxin-like_sf"/>
</dbReference>
<dbReference type="Gene3D" id="3.40.30.10">
    <property type="entry name" value="Glutaredoxin"/>
    <property type="match status" value="1"/>
</dbReference>
<dbReference type="OrthoDB" id="8779161at2"/>
<dbReference type="InterPro" id="IPR008554">
    <property type="entry name" value="Glutaredoxin-like"/>
</dbReference>
<keyword evidence="2" id="KW-1185">Reference proteome</keyword>